<keyword evidence="3" id="KW-1185">Reference proteome</keyword>
<evidence type="ECO:0000313" key="2">
    <source>
        <dbReference type="EMBL" id="CAD7634997.1"/>
    </source>
</evidence>
<feature type="compositionally biased region" description="Acidic residues" evidence="1">
    <location>
        <begin position="122"/>
        <end position="131"/>
    </location>
</feature>
<evidence type="ECO:0000256" key="1">
    <source>
        <dbReference type="SAM" id="MobiDB-lite"/>
    </source>
</evidence>
<name>A0A7R9L4Z3_9ACAR</name>
<dbReference type="EMBL" id="CAJPIZ010015824">
    <property type="protein sequence ID" value="CAG2115427.1"/>
    <property type="molecule type" value="Genomic_DNA"/>
</dbReference>
<dbReference type="EMBL" id="OC870399">
    <property type="protein sequence ID" value="CAD7634997.1"/>
    <property type="molecule type" value="Genomic_DNA"/>
</dbReference>
<evidence type="ECO:0000313" key="3">
    <source>
        <dbReference type="Proteomes" id="UP000759131"/>
    </source>
</evidence>
<gene>
    <name evidence="2" type="ORF">OSB1V03_LOCUS15389</name>
</gene>
<feature type="region of interest" description="Disordered" evidence="1">
    <location>
        <begin position="55"/>
        <end position="154"/>
    </location>
</feature>
<proteinExistence type="predicted"/>
<protein>
    <submittedName>
        <fullName evidence="2">Uncharacterized protein</fullName>
    </submittedName>
</protein>
<feature type="region of interest" description="Disordered" evidence="1">
    <location>
        <begin position="172"/>
        <end position="196"/>
    </location>
</feature>
<organism evidence="2">
    <name type="scientific">Medioppia subpectinata</name>
    <dbReference type="NCBI Taxonomy" id="1979941"/>
    <lineage>
        <taxon>Eukaryota</taxon>
        <taxon>Metazoa</taxon>
        <taxon>Ecdysozoa</taxon>
        <taxon>Arthropoda</taxon>
        <taxon>Chelicerata</taxon>
        <taxon>Arachnida</taxon>
        <taxon>Acari</taxon>
        <taxon>Acariformes</taxon>
        <taxon>Sarcoptiformes</taxon>
        <taxon>Oribatida</taxon>
        <taxon>Brachypylina</taxon>
        <taxon>Oppioidea</taxon>
        <taxon>Oppiidae</taxon>
        <taxon>Medioppia</taxon>
    </lineage>
</organism>
<dbReference type="Proteomes" id="UP000759131">
    <property type="component" value="Unassembled WGS sequence"/>
</dbReference>
<reference evidence="2" key="1">
    <citation type="submission" date="2020-11" db="EMBL/GenBank/DDBJ databases">
        <authorList>
            <person name="Tran Van P."/>
        </authorList>
    </citation>
    <scope>NUCLEOTIDE SEQUENCE</scope>
</reference>
<sequence>MFSQHFQDFRKLKIECKPNYYTHDYYDRRHFGHNYPHYGHEYNLIHNEYPSHVKPHYSHYSQHQNNRNNNNGYRLPHPIERHSNGLPKDNTISYRTAGQRLTSSEELKTHYKRKPKKVKIETEEEEEEEEEPKSKKKSRKSQEEELPDNIRMYGSLDLGDLDSGLYDESNTYSYDFSTTTPSTTTTPPPKTKKPFISDKTKEWMGNKARDSAVKAAEKSAVVYNSLKEKYKAAKMKFKNKPKASKTPAPVVVTPPVIAAAPIAAPT</sequence>
<feature type="compositionally biased region" description="Polar residues" evidence="1">
    <location>
        <begin position="90"/>
        <end position="102"/>
    </location>
</feature>
<dbReference type="AlphaFoldDB" id="A0A7R9L4Z3"/>
<accession>A0A7R9L4Z3</accession>